<dbReference type="GO" id="GO:0004065">
    <property type="term" value="F:arylsulfatase activity"/>
    <property type="evidence" value="ECO:0007669"/>
    <property type="project" value="TreeGrafter"/>
</dbReference>
<sequence>GSFLKFKLLTMKKIILVILFCIGVNLAKAAGDSTDTTKIIVSDKMQSGIERPNVIIVLSDDQGYGDFSCHGNPVLKTPALDKLYNESIRFSNFHVAPLCTPTRGQLMTGLDAMHNKAATVLTGRNLFRRDIITMPEVFSENGYATGIFGKWHLGDNYPDRPMDRGFQKCIWHKGWGLLSEIEYDNDYYETRYLDSLESKLSGEYCTNLWFNKAIEWMDEMADKKQPFFTYLAL</sequence>
<gene>
    <name evidence="6" type="ORF">S12H4_21271</name>
</gene>
<keyword evidence="3" id="KW-0378">Hydrolase</keyword>
<dbReference type="PANTHER" id="PTHR42693:SF53">
    <property type="entry name" value="ENDO-4-O-SULFATASE"/>
    <property type="match status" value="1"/>
</dbReference>
<dbReference type="PANTHER" id="PTHR42693">
    <property type="entry name" value="ARYLSULFATASE FAMILY MEMBER"/>
    <property type="match status" value="1"/>
</dbReference>
<dbReference type="EMBL" id="BARW01010914">
    <property type="protein sequence ID" value="GAI82015.1"/>
    <property type="molecule type" value="Genomic_DNA"/>
</dbReference>
<dbReference type="InterPro" id="IPR024607">
    <property type="entry name" value="Sulfatase_CS"/>
</dbReference>
<keyword evidence="2" id="KW-0479">Metal-binding</keyword>
<dbReference type="PROSITE" id="PS00523">
    <property type="entry name" value="SULFATASE_1"/>
    <property type="match status" value="1"/>
</dbReference>
<evidence type="ECO:0000256" key="2">
    <source>
        <dbReference type="ARBA" id="ARBA00022723"/>
    </source>
</evidence>
<dbReference type="InterPro" id="IPR000917">
    <property type="entry name" value="Sulfatase_N"/>
</dbReference>
<proteinExistence type="inferred from homology"/>
<accession>X1T347</accession>
<name>X1T347_9ZZZZ</name>
<dbReference type="GO" id="GO:0046872">
    <property type="term" value="F:metal ion binding"/>
    <property type="evidence" value="ECO:0007669"/>
    <property type="project" value="UniProtKB-KW"/>
</dbReference>
<evidence type="ECO:0000256" key="3">
    <source>
        <dbReference type="ARBA" id="ARBA00022801"/>
    </source>
</evidence>
<feature type="non-terminal residue" evidence="6">
    <location>
        <position position="1"/>
    </location>
</feature>
<organism evidence="6">
    <name type="scientific">marine sediment metagenome</name>
    <dbReference type="NCBI Taxonomy" id="412755"/>
    <lineage>
        <taxon>unclassified sequences</taxon>
        <taxon>metagenomes</taxon>
        <taxon>ecological metagenomes</taxon>
    </lineage>
</organism>
<protein>
    <recommendedName>
        <fullName evidence="5">Sulfatase N-terminal domain-containing protein</fullName>
    </recommendedName>
</protein>
<comment type="similarity">
    <text evidence="1">Belongs to the sulfatase family.</text>
</comment>
<dbReference type="InterPro" id="IPR017850">
    <property type="entry name" value="Alkaline_phosphatase_core_sf"/>
</dbReference>
<dbReference type="InterPro" id="IPR050738">
    <property type="entry name" value="Sulfatase"/>
</dbReference>
<evidence type="ECO:0000256" key="4">
    <source>
        <dbReference type="ARBA" id="ARBA00022837"/>
    </source>
</evidence>
<evidence type="ECO:0000256" key="1">
    <source>
        <dbReference type="ARBA" id="ARBA00008779"/>
    </source>
</evidence>
<dbReference type="Pfam" id="PF00884">
    <property type="entry name" value="Sulfatase"/>
    <property type="match status" value="1"/>
</dbReference>
<feature type="domain" description="Sulfatase N-terminal" evidence="5">
    <location>
        <begin position="52"/>
        <end position="232"/>
    </location>
</feature>
<comment type="caution">
    <text evidence="6">The sequence shown here is derived from an EMBL/GenBank/DDBJ whole genome shotgun (WGS) entry which is preliminary data.</text>
</comment>
<evidence type="ECO:0000313" key="6">
    <source>
        <dbReference type="EMBL" id="GAI82015.1"/>
    </source>
</evidence>
<dbReference type="SUPFAM" id="SSF53649">
    <property type="entry name" value="Alkaline phosphatase-like"/>
    <property type="match status" value="1"/>
</dbReference>
<evidence type="ECO:0000259" key="5">
    <source>
        <dbReference type="Pfam" id="PF00884"/>
    </source>
</evidence>
<dbReference type="Gene3D" id="3.40.720.10">
    <property type="entry name" value="Alkaline Phosphatase, subunit A"/>
    <property type="match status" value="1"/>
</dbReference>
<dbReference type="AlphaFoldDB" id="X1T347"/>
<keyword evidence="4" id="KW-0106">Calcium</keyword>
<reference evidence="6" key="1">
    <citation type="journal article" date="2014" name="Front. Microbiol.">
        <title>High frequency of phylogenetically diverse reductive dehalogenase-homologous genes in deep subseafloor sedimentary metagenomes.</title>
        <authorList>
            <person name="Kawai M."/>
            <person name="Futagami T."/>
            <person name="Toyoda A."/>
            <person name="Takaki Y."/>
            <person name="Nishi S."/>
            <person name="Hori S."/>
            <person name="Arai W."/>
            <person name="Tsubouchi T."/>
            <person name="Morono Y."/>
            <person name="Uchiyama I."/>
            <person name="Ito T."/>
            <person name="Fujiyama A."/>
            <person name="Inagaki F."/>
            <person name="Takami H."/>
        </authorList>
    </citation>
    <scope>NUCLEOTIDE SEQUENCE</scope>
    <source>
        <strain evidence="6">Expedition CK06-06</strain>
    </source>
</reference>